<dbReference type="InterPro" id="IPR054722">
    <property type="entry name" value="PolX-like_BBD"/>
</dbReference>
<organism evidence="2 3">
    <name type="scientific">Phytophthora megakarya</name>
    <dbReference type="NCBI Taxonomy" id="4795"/>
    <lineage>
        <taxon>Eukaryota</taxon>
        <taxon>Sar</taxon>
        <taxon>Stramenopiles</taxon>
        <taxon>Oomycota</taxon>
        <taxon>Peronosporomycetes</taxon>
        <taxon>Peronosporales</taxon>
        <taxon>Peronosporaceae</taxon>
        <taxon>Phytophthora</taxon>
    </lineage>
</organism>
<feature type="domain" description="Retrovirus-related Pol polyprotein from transposon TNT 1-94-like beta-barrel" evidence="1">
    <location>
        <begin position="2"/>
        <end position="75"/>
    </location>
</feature>
<evidence type="ECO:0000313" key="2">
    <source>
        <dbReference type="EMBL" id="OWY97624.1"/>
    </source>
</evidence>
<dbReference type="EMBL" id="NBNE01010241">
    <property type="protein sequence ID" value="OWY97624.1"/>
    <property type="molecule type" value="Genomic_DNA"/>
</dbReference>
<protein>
    <submittedName>
        <fullName evidence="2">Zea mays Retrotransposon Opie-2</fullName>
    </submittedName>
</protein>
<proteinExistence type="predicted"/>
<dbReference type="Proteomes" id="UP000198211">
    <property type="component" value="Unassembled WGS sequence"/>
</dbReference>
<comment type="caution">
    <text evidence="2">The sequence shown here is derived from an EMBL/GenBank/DDBJ whole genome shotgun (WGS) entry which is preliminary data.</text>
</comment>
<evidence type="ECO:0000313" key="3">
    <source>
        <dbReference type="Proteomes" id="UP000198211"/>
    </source>
</evidence>
<reference evidence="3" key="1">
    <citation type="submission" date="2017-03" db="EMBL/GenBank/DDBJ databases">
        <title>Phytopthora megakarya and P. palmivora, two closely related causual agents of cacao black pod achieved similar genome size and gene model numbers by different mechanisms.</title>
        <authorList>
            <person name="Ali S."/>
            <person name="Shao J."/>
            <person name="Larry D.J."/>
            <person name="Kronmiller B."/>
            <person name="Shen D."/>
            <person name="Strem M.D."/>
            <person name="Melnick R.L."/>
            <person name="Guiltinan M.J."/>
            <person name="Tyler B.M."/>
            <person name="Meinhardt L.W."/>
            <person name="Bailey B.A."/>
        </authorList>
    </citation>
    <scope>NUCLEOTIDE SEQUENCE [LARGE SCALE GENOMIC DNA]</scope>
    <source>
        <strain evidence="3">zdho120</strain>
    </source>
</reference>
<dbReference type="AlphaFoldDB" id="A0A225UX75"/>
<accession>A0A225UX75</accession>
<dbReference type="Pfam" id="PF22936">
    <property type="entry name" value="Pol_BBD"/>
    <property type="match status" value="1"/>
</dbReference>
<gene>
    <name evidence="2" type="ORF">PHMEG_00031802</name>
</gene>
<evidence type="ECO:0000259" key="1">
    <source>
        <dbReference type="Pfam" id="PF22936"/>
    </source>
</evidence>
<name>A0A225UX75_9STRA</name>
<sequence length="182" mass="20791">MPDSSWFKGSLTPGPSHTFTYGNGTVLYRSFKGTIKLNVLNPKRCLSALTLSDVSYASKCDSNLLSAYYLANQGYRHFYAQTRKFAENLKEWHLKLGHVRNERLIRTISNQKISKATKPLHKLHMDSTGKLKVSGQYGSFSYRYALAVIDDTTAYKWYIKSLKEVSGKFRSLLKNLAVQFIF</sequence>
<keyword evidence="3" id="KW-1185">Reference proteome</keyword>